<dbReference type="SFLD" id="SFLDG01129">
    <property type="entry name" value="C1.5:_HAD__Beta-PGM__Phosphata"/>
    <property type="match status" value="1"/>
</dbReference>
<dbReference type="RefSeq" id="WP_345657209.1">
    <property type="nucleotide sequence ID" value="NZ_BAABKB010000037.1"/>
</dbReference>
<dbReference type="InterPro" id="IPR023214">
    <property type="entry name" value="HAD_sf"/>
</dbReference>
<dbReference type="NCBIfam" id="TIGR01509">
    <property type="entry name" value="HAD-SF-IA-v3"/>
    <property type="match status" value="1"/>
</dbReference>
<dbReference type="InterPro" id="IPR036412">
    <property type="entry name" value="HAD-like_sf"/>
</dbReference>
<proteinExistence type="predicted"/>
<sequence length="210" mass="23424">MADTVLFDLFGVIARTQSPEDRERVLRAADLSEAHSADRFWDAYWSLRPDYDSGRADGRQYWRQVAEALDTRFDARRTDALVAADIAGWDGVDPDMTDLVRELSAAGRDIALLSNIPAELADHYERHHGWLGHFRLRAFSCRIGHAKPDPAAFRWCVDALGTEPRNILFVDDRPENVRAAEDLGIQGHLFTGVAPLRTVLTANVLGGGEV</sequence>
<accession>A0ABP9JH80</accession>
<comment type="caution">
    <text evidence="1">The sequence shown here is derived from an EMBL/GenBank/DDBJ whole genome shotgun (WGS) entry which is preliminary data.</text>
</comment>
<name>A0ABP9JH80_9ACTN</name>
<dbReference type="SUPFAM" id="SSF56784">
    <property type="entry name" value="HAD-like"/>
    <property type="match status" value="1"/>
</dbReference>
<dbReference type="PRINTS" id="PR00413">
    <property type="entry name" value="HADHALOGNASE"/>
</dbReference>
<dbReference type="SFLD" id="SFLDS00003">
    <property type="entry name" value="Haloacid_Dehalogenase"/>
    <property type="match status" value="1"/>
</dbReference>
<dbReference type="EMBL" id="BAABKB010000037">
    <property type="protein sequence ID" value="GAA5032089.1"/>
    <property type="molecule type" value="Genomic_DNA"/>
</dbReference>
<dbReference type="Pfam" id="PF00702">
    <property type="entry name" value="Hydrolase"/>
    <property type="match status" value="1"/>
</dbReference>
<keyword evidence="2" id="KW-1185">Reference proteome</keyword>
<dbReference type="PANTHER" id="PTHR43611:SF3">
    <property type="entry name" value="FLAVIN MONONUCLEOTIDE HYDROLASE 1, CHLOROPLATIC"/>
    <property type="match status" value="1"/>
</dbReference>
<dbReference type="InterPro" id="IPR006439">
    <property type="entry name" value="HAD-SF_hydro_IA"/>
</dbReference>
<dbReference type="Proteomes" id="UP001501759">
    <property type="component" value="Unassembled WGS sequence"/>
</dbReference>
<evidence type="ECO:0000313" key="2">
    <source>
        <dbReference type="Proteomes" id="UP001501759"/>
    </source>
</evidence>
<dbReference type="CDD" id="cd02603">
    <property type="entry name" value="HAD_sEH-N_like"/>
    <property type="match status" value="1"/>
</dbReference>
<reference evidence="2" key="1">
    <citation type="journal article" date="2019" name="Int. J. Syst. Evol. Microbiol.">
        <title>The Global Catalogue of Microorganisms (GCM) 10K type strain sequencing project: providing services to taxonomists for standard genome sequencing and annotation.</title>
        <authorList>
            <consortium name="The Broad Institute Genomics Platform"/>
            <consortium name="The Broad Institute Genome Sequencing Center for Infectious Disease"/>
            <person name="Wu L."/>
            <person name="Ma J."/>
        </authorList>
    </citation>
    <scope>NUCLEOTIDE SEQUENCE [LARGE SCALE GENOMIC DNA]</scope>
    <source>
        <strain evidence="2">JCM 18409</strain>
    </source>
</reference>
<organism evidence="1 2">
    <name type="scientific">Streptomyces siamensis</name>
    <dbReference type="NCBI Taxonomy" id="1274986"/>
    <lineage>
        <taxon>Bacteria</taxon>
        <taxon>Bacillati</taxon>
        <taxon>Actinomycetota</taxon>
        <taxon>Actinomycetes</taxon>
        <taxon>Kitasatosporales</taxon>
        <taxon>Streptomycetaceae</taxon>
        <taxon>Streptomyces</taxon>
    </lineage>
</organism>
<dbReference type="Gene3D" id="3.40.50.1000">
    <property type="entry name" value="HAD superfamily/HAD-like"/>
    <property type="match status" value="1"/>
</dbReference>
<dbReference type="PANTHER" id="PTHR43611">
    <property type="entry name" value="ALPHA-D-GLUCOSE 1-PHOSPHATE PHOSPHATASE"/>
    <property type="match status" value="1"/>
</dbReference>
<protein>
    <submittedName>
        <fullName evidence="1">HAD family phosphatase</fullName>
    </submittedName>
</protein>
<evidence type="ECO:0000313" key="1">
    <source>
        <dbReference type="EMBL" id="GAA5032089.1"/>
    </source>
</evidence>
<gene>
    <name evidence="1" type="ORF">GCM10023335_74150</name>
</gene>